<dbReference type="Gene3D" id="4.10.280.10">
    <property type="entry name" value="Helix-loop-helix DNA-binding domain"/>
    <property type="match status" value="1"/>
</dbReference>
<dbReference type="InterPro" id="IPR045843">
    <property type="entry name" value="IND-like"/>
</dbReference>
<evidence type="ECO:0000256" key="3">
    <source>
        <dbReference type="ARBA" id="ARBA00023125"/>
    </source>
</evidence>
<dbReference type="SUPFAM" id="SSF47459">
    <property type="entry name" value="HLH, helix-loop-helix DNA-binding domain"/>
    <property type="match status" value="1"/>
</dbReference>
<gene>
    <name evidence="8" type="ORF">F511_31260</name>
</gene>
<dbReference type="PANTHER" id="PTHR16223:SF53">
    <property type="entry name" value="TRANSCRIPTION FACTOR BHLH68-LIKE"/>
    <property type="match status" value="1"/>
</dbReference>
<evidence type="ECO:0000256" key="2">
    <source>
        <dbReference type="ARBA" id="ARBA00023015"/>
    </source>
</evidence>
<evidence type="ECO:0000256" key="4">
    <source>
        <dbReference type="ARBA" id="ARBA00023163"/>
    </source>
</evidence>
<organism evidence="8 9">
    <name type="scientific">Dorcoceras hygrometricum</name>
    <dbReference type="NCBI Taxonomy" id="472368"/>
    <lineage>
        <taxon>Eukaryota</taxon>
        <taxon>Viridiplantae</taxon>
        <taxon>Streptophyta</taxon>
        <taxon>Embryophyta</taxon>
        <taxon>Tracheophyta</taxon>
        <taxon>Spermatophyta</taxon>
        <taxon>Magnoliopsida</taxon>
        <taxon>eudicotyledons</taxon>
        <taxon>Gunneridae</taxon>
        <taxon>Pentapetalae</taxon>
        <taxon>asterids</taxon>
        <taxon>lamiids</taxon>
        <taxon>Lamiales</taxon>
        <taxon>Gesneriaceae</taxon>
        <taxon>Didymocarpoideae</taxon>
        <taxon>Trichosporeae</taxon>
        <taxon>Loxocarpinae</taxon>
        <taxon>Dorcoceras</taxon>
    </lineage>
</organism>
<keyword evidence="2" id="KW-0805">Transcription regulation</keyword>
<reference evidence="8 9" key="1">
    <citation type="journal article" date="2015" name="Proc. Natl. Acad. Sci. U.S.A.">
        <title>The resurrection genome of Boea hygrometrica: A blueprint for survival of dehydration.</title>
        <authorList>
            <person name="Xiao L."/>
            <person name="Yang G."/>
            <person name="Zhang L."/>
            <person name="Yang X."/>
            <person name="Zhao S."/>
            <person name="Ji Z."/>
            <person name="Zhou Q."/>
            <person name="Hu M."/>
            <person name="Wang Y."/>
            <person name="Chen M."/>
            <person name="Xu Y."/>
            <person name="Jin H."/>
            <person name="Xiao X."/>
            <person name="Hu G."/>
            <person name="Bao F."/>
            <person name="Hu Y."/>
            <person name="Wan P."/>
            <person name="Li L."/>
            <person name="Deng X."/>
            <person name="Kuang T."/>
            <person name="Xiang C."/>
            <person name="Zhu J.K."/>
            <person name="Oliver M.J."/>
            <person name="He Y."/>
        </authorList>
    </citation>
    <scope>NUCLEOTIDE SEQUENCE [LARGE SCALE GENOMIC DNA]</scope>
    <source>
        <strain evidence="9">cv. XS01</strain>
    </source>
</reference>
<evidence type="ECO:0000256" key="6">
    <source>
        <dbReference type="SAM" id="MobiDB-lite"/>
    </source>
</evidence>
<evidence type="ECO:0000256" key="1">
    <source>
        <dbReference type="ARBA" id="ARBA00004123"/>
    </source>
</evidence>
<dbReference type="CDD" id="cd11393">
    <property type="entry name" value="bHLH_AtbHLH_like"/>
    <property type="match status" value="1"/>
</dbReference>
<comment type="subcellular location">
    <subcellularLocation>
        <location evidence="1">Nucleus</location>
    </subcellularLocation>
</comment>
<sequence>MMAGNPNWWSMNSMHPQFSSQFVFGSNSSLSSIPSESDHTHHHQDFPARSWSQLLRGGLAANEEENRFDSSLFQQHRKLQENLYQDLQDLNLNPSFSRNSVLNIKQDSDSDYDHHHRQFEANRSSHPSINNIHTSWPHQLMPVSSPTSCTTNLSHSLLSFSGEKAAAATGAERKHHLHSQEHSSECDSSGNGGVPKKARVQQSSPQPALKVRKEKLGDRITALHQIVSPFGKTDTASVLSEAIRHIRFLHAQIEALAAPYMRNSSANTAQHSDSNGARVVVKDLRSRGLCLVPISYTQHVENDNNGVDYWAPPSALGGAEELAPRRGARALGHREAVVGRRDSNDGLRPASIPAATNTSAETLPKFLPASELVLPPPDLSLAESIDLSSPPEAGLRGEEISSTAETHKDRILRIDQDEARLAARGCTWYEIKASTLRQSDIPSIRDKAGIADLYEIVIPHVHARAHCPLAGFHTFYVNQIERGLRFPVPRFITDLCNHLEISPSQLTPNSFSSLLSLGILLKFFKIPLSSYTLMRLVQIKRLGPGKFYISNQCVSGNPSSHKGWMSRYFFIKRISSRENPWDCDMSWRDNAYTQPPSTPEPAPELTVRATRGGASAELGFVAEQGRAYIASAELGFEIVSAELGLSVPSWSGLCTHVEELREECGTGLKCAELVGLMHSRRRATRGGASAELGFVAEQGRAYIASAELGFEIVSAELGLSVPSWSGLCTHVEELREECGTGLKCAELVGLMHSRRRATRGGASAELGFVAEQGRAYIASAELGFEIVSAELGLSVPSWSGLCTHVEELREECGTGLKCAELVGLMHSRRRATRGGASAELGFVAEQGRAYIASAELGFEIVSAELGLSVPSWSGLCTHVEELREECGTGLKCAELVGLMHSRRRATRGGASAELGFVAEQGRAYIASAELGFEIVSAELGLSVPSWSGLCTHVEELREECGTGLKCAELVGLMHSRRRATRGGASADLGFVAEQGRAYIASAELGFETASAELGLSVPSWSGLCTHVEELREEVPVRNWAL</sequence>
<protein>
    <recommendedName>
        <fullName evidence="7">BHLH domain-containing protein</fullName>
    </recommendedName>
</protein>
<dbReference type="GO" id="GO:0046983">
    <property type="term" value="F:protein dimerization activity"/>
    <property type="evidence" value="ECO:0007669"/>
    <property type="project" value="InterPro"/>
</dbReference>
<dbReference type="PANTHER" id="PTHR16223">
    <property type="entry name" value="TRANSCRIPTION FACTOR BHLH83-RELATED"/>
    <property type="match status" value="1"/>
</dbReference>
<keyword evidence="3" id="KW-0238">DNA-binding</keyword>
<dbReference type="InterPro" id="IPR011598">
    <property type="entry name" value="bHLH_dom"/>
</dbReference>
<evidence type="ECO:0000313" key="9">
    <source>
        <dbReference type="Proteomes" id="UP000250235"/>
    </source>
</evidence>
<proteinExistence type="predicted"/>
<accession>A0A2Z7D0H5</accession>
<dbReference type="Proteomes" id="UP000250235">
    <property type="component" value="Unassembled WGS sequence"/>
</dbReference>
<evidence type="ECO:0000313" key="8">
    <source>
        <dbReference type="EMBL" id="KZV52560.1"/>
    </source>
</evidence>
<dbReference type="AlphaFoldDB" id="A0A2Z7D0H5"/>
<dbReference type="GO" id="GO:0000981">
    <property type="term" value="F:DNA-binding transcription factor activity, RNA polymerase II-specific"/>
    <property type="evidence" value="ECO:0007669"/>
    <property type="project" value="TreeGrafter"/>
</dbReference>
<dbReference type="InterPro" id="IPR045239">
    <property type="entry name" value="bHLH95_bHLH"/>
</dbReference>
<feature type="domain" description="BHLH" evidence="7">
    <location>
        <begin position="200"/>
        <end position="249"/>
    </location>
</feature>
<evidence type="ECO:0000256" key="5">
    <source>
        <dbReference type="ARBA" id="ARBA00023242"/>
    </source>
</evidence>
<evidence type="ECO:0000259" key="7">
    <source>
        <dbReference type="PROSITE" id="PS50888"/>
    </source>
</evidence>
<keyword evidence="9" id="KW-1185">Reference proteome</keyword>
<name>A0A2Z7D0H5_9LAMI</name>
<keyword evidence="4" id="KW-0804">Transcription</keyword>
<dbReference type="GO" id="GO:0005634">
    <property type="term" value="C:nucleus"/>
    <property type="evidence" value="ECO:0007669"/>
    <property type="project" value="UniProtKB-SubCell"/>
</dbReference>
<dbReference type="PROSITE" id="PS50888">
    <property type="entry name" value="BHLH"/>
    <property type="match status" value="1"/>
</dbReference>
<keyword evidence="5" id="KW-0539">Nucleus</keyword>
<dbReference type="GO" id="GO:0000978">
    <property type="term" value="F:RNA polymerase II cis-regulatory region sequence-specific DNA binding"/>
    <property type="evidence" value="ECO:0007669"/>
    <property type="project" value="TreeGrafter"/>
</dbReference>
<feature type="region of interest" description="Disordered" evidence="6">
    <location>
        <begin position="166"/>
        <end position="209"/>
    </location>
</feature>
<dbReference type="InterPro" id="IPR036638">
    <property type="entry name" value="HLH_DNA-bd_sf"/>
</dbReference>
<dbReference type="EMBL" id="KQ991037">
    <property type="protein sequence ID" value="KZV52560.1"/>
    <property type="molecule type" value="Genomic_DNA"/>
</dbReference>